<sequence>MAFHAHDAFREVTDGFDEEEREVADAWKMWIPPAVAWIEIAGEMLPKFLFEEKGVGHVEQPAMMKSFRAEEWREWKSRFGETAEQGEIDEHSRYLARQTAEKMQGLEVKARDCVKA</sequence>
<dbReference type="AlphaFoldDB" id="A0A074Y3N4"/>
<accession>A0A074Y3N4</accession>
<protein>
    <submittedName>
        <fullName evidence="1">Uncharacterized protein</fullName>
    </submittedName>
</protein>
<evidence type="ECO:0000313" key="2">
    <source>
        <dbReference type="Proteomes" id="UP000030641"/>
    </source>
</evidence>
<dbReference type="HOGENOM" id="CLU_2096424_0_0_1"/>
<reference evidence="1 2" key="1">
    <citation type="journal article" date="2014" name="BMC Genomics">
        <title>Genome sequencing of four Aureobasidium pullulans varieties: biotechnological potential, stress tolerance, and description of new species.</title>
        <authorList>
            <person name="Gostin Ar C."/>
            <person name="Ohm R.A."/>
            <person name="Kogej T."/>
            <person name="Sonjak S."/>
            <person name="Turk M."/>
            <person name="Zajc J."/>
            <person name="Zalar P."/>
            <person name="Grube M."/>
            <person name="Sun H."/>
            <person name="Han J."/>
            <person name="Sharma A."/>
            <person name="Chiniquy J."/>
            <person name="Ngan C.Y."/>
            <person name="Lipzen A."/>
            <person name="Barry K."/>
            <person name="Grigoriev I.V."/>
            <person name="Gunde-Cimerman N."/>
        </authorList>
    </citation>
    <scope>NUCLEOTIDE SEQUENCE [LARGE SCALE GENOMIC DNA]</scope>
    <source>
        <strain evidence="1 2">EXF-2481</strain>
    </source>
</reference>
<dbReference type="STRING" id="1043005.A0A074Y3N4"/>
<dbReference type="EMBL" id="KL584789">
    <property type="protein sequence ID" value="KEQ90549.1"/>
    <property type="molecule type" value="Genomic_DNA"/>
</dbReference>
<keyword evidence="2" id="KW-1185">Reference proteome</keyword>
<dbReference type="InParanoid" id="A0A074Y3N4"/>
<organism evidence="1 2">
    <name type="scientific">Aureobasidium subglaciale (strain EXF-2481)</name>
    <name type="common">Aureobasidium pullulans var. subglaciale</name>
    <dbReference type="NCBI Taxonomy" id="1043005"/>
    <lineage>
        <taxon>Eukaryota</taxon>
        <taxon>Fungi</taxon>
        <taxon>Dikarya</taxon>
        <taxon>Ascomycota</taxon>
        <taxon>Pezizomycotina</taxon>
        <taxon>Dothideomycetes</taxon>
        <taxon>Dothideomycetidae</taxon>
        <taxon>Dothideales</taxon>
        <taxon>Saccotheciaceae</taxon>
        <taxon>Aureobasidium</taxon>
    </lineage>
</organism>
<proteinExistence type="predicted"/>
<name>A0A074Y3N4_AURSE</name>
<dbReference type="RefSeq" id="XP_013339022.1">
    <property type="nucleotide sequence ID" value="XM_013483568.1"/>
</dbReference>
<dbReference type="Proteomes" id="UP000030641">
    <property type="component" value="Unassembled WGS sequence"/>
</dbReference>
<evidence type="ECO:0000313" key="1">
    <source>
        <dbReference type="EMBL" id="KEQ90549.1"/>
    </source>
</evidence>
<gene>
    <name evidence="1" type="ORF">AUEXF2481DRAFT_33880</name>
</gene>
<dbReference type="GeneID" id="25364957"/>
<dbReference type="OrthoDB" id="3350591at2759"/>